<dbReference type="RefSeq" id="WP_052094707.1">
    <property type="nucleotide sequence ID" value="NZ_KN234773.1"/>
</dbReference>
<keyword evidence="8" id="KW-0418">Kinase</keyword>
<gene>
    <name evidence="18" type="ORF">HRUBRA_02229</name>
</gene>
<dbReference type="Proteomes" id="UP000029640">
    <property type="component" value="Unassembled WGS sequence"/>
</dbReference>
<evidence type="ECO:0000256" key="5">
    <source>
        <dbReference type="ARBA" id="ARBA00022679"/>
    </source>
</evidence>
<comment type="subcellular location">
    <subcellularLocation>
        <location evidence="2">Membrane</location>
    </subcellularLocation>
</comment>
<keyword evidence="9" id="KW-0067">ATP-binding</keyword>
<feature type="domain" description="Response regulatory" evidence="16">
    <location>
        <begin position="693"/>
        <end position="810"/>
    </location>
</feature>
<evidence type="ECO:0000256" key="13">
    <source>
        <dbReference type="PROSITE-ProRule" id="PRU00169"/>
    </source>
</evidence>
<dbReference type="SMART" id="SM00388">
    <property type="entry name" value="HisKA"/>
    <property type="match status" value="1"/>
</dbReference>
<evidence type="ECO:0000256" key="1">
    <source>
        <dbReference type="ARBA" id="ARBA00000085"/>
    </source>
</evidence>
<dbReference type="PRINTS" id="PR00344">
    <property type="entry name" value="BCTRLSENSOR"/>
</dbReference>
<dbReference type="CDD" id="cd00082">
    <property type="entry name" value="HisKA"/>
    <property type="match status" value="1"/>
</dbReference>
<dbReference type="InterPro" id="IPR011006">
    <property type="entry name" value="CheY-like_superfamily"/>
</dbReference>
<dbReference type="SUPFAM" id="SSF55785">
    <property type="entry name" value="PYP-like sensor domain (PAS domain)"/>
    <property type="match status" value="1"/>
</dbReference>
<reference evidence="18 19" key="1">
    <citation type="journal article" date="2014" name="Genome Announc.">
        <title>Genome Sequence of Gammaproteobacterial Pseudohaliea rubra Type Strain DSM 19751, Isolated from Coastal Seawater of the Mediterranean Sea.</title>
        <authorList>
            <person name="Spring S."/>
            <person name="Fiebig A."/>
            <person name="Riedel T."/>
            <person name="Goker M."/>
            <person name="Klenk H.P."/>
        </authorList>
    </citation>
    <scope>NUCLEOTIDE SEQUENCE [LARGE SCALE GENOMIC DNA]</scope>
    <source>
        <strain evidence="18 19">DSM 19751</strain>
    </source>
</reference>
<feature type="modified residue" description="4-aspartylphosphate" evidence="13">
    <location>
        <position position="743"/>
    </location>
</feature>
<proteinExistence type="predicted"/>
<dbReference type="AlphaFoldDB" id="A0A095WX52"/>
<dbReference type="FunFam" id="3.30.565.10:FF:000010">
    <property type="entry name" value="Sensor histidine kinase RcsC"/>
    <property type="match status" value="1"/>
</dbReference>
<dbReference type="GO" id="GO:0016020">
    <property type="term" value="C:membrane"/>
    <property type="evidence" value="ECO:0007669"/>
    <property type="project" value="UniProtKB-SubCell"/>
</dbReference>
<comment type="caution">
    <text evidence="18">The sequence shown here is derived from an EMBL/GenBank/DDBJ whole genome shotgun (WGS) entry which is preliminary data.</text>
</comment>
<evidence type="ECO:0000313" key="19">
    <source>
        <dbReference type="Proteomes" id="UP000029640"/>
    </source>
</evidence>
<evidence type="ECO:0000259" key="15">
    <source>
        <dbReference type="PROSITE" id="PS50109"/>
    </source>
</evidence>
<evidence type="ECO:0000256" key="10">
    <source>
        <dbReference type="ARBA" id="ARBA00022989"/>
    </source>
</evidence>
<dbReference type="GO" id="GO:0000155">
    <property type="term" value="F:phosphorelay sensor kinase activity"/>
    <property type="evidence" value="ECO:0007669"/>
    <property type="project" value="InterPro"/>
</dbReference>
<dbReference type="InterPro" id="IPR005467">
    <property type="entry name" value="His_kinase_dom"/>
</dbReference>
<keyword evidence="10 14" id="KW-1133">Transmembrane helix</keyword>
<evidence type="ECO:0000256" key="7">
    <source>
        <dbReference type="ARBA" id="ARBA00022741"/>
    </source>
</evidence>
<sequence length="893" mass="97826">MARRRLEWFLTALLLLIFLVPPSVFSLRQFVETRAVLDDEMEFLLRLLQKRPSLVVAQRGTIDPFLADIVDSLLHDGTALSMIDDSGIPVFSIGPATAEPSVHVTSEETIAGAALRLTLSSSLRPRLPLMLLVVSAGLLGGSLGSFLLHRLVFLRWREADFERYEAGARLADIANASSDWFWETDRDYRFTLHSLPPEKLAGARLLGARLWDVQGFSPVGGWDRFRDSLNRREDINLRYCFRNGDRLCWHELDGIPYFDQYGNFAGYRGAGQDITGEEQLKAELTRHRDRLDELVLEKTRELGIARDKAEKANAAKSDFLANISHEIRTPMNVILGTAQLLSDSDLDEQQARWLGNIRRAGDHLLALINDVLDYSKIEAGKLELEDRPLDLDALVAQSALLFADRAEEKDLELVVDERWPAGLVPRGDEHRLSQIIINLLSNAVKFTEEGHVCLRVDGDLQASGDVRLRFAVSDSGIGLDAAQRELIFGAFQQAEASTSRSHGGTGLGLAIASRLVRLMGGRIGVDSEPGQGARFWFEVTFPCTQDGDAAPPSVSEQRVLLLGLKPLTGQVLQGQLEALGSVVTVVDDTAEAQGLEALAVAATPTALFLDEDVFLADPELGPRLKAALPDTRFYCLHGASGPKRALPPERCAMGLHKPVQRISLWRALGLESTGSDDDPAHAMRRREALADARILVVDDDPLNRELLDELLVSGGMSVFLAEDGQQAVDILSSGAAIDLVLMDLQMPVLDGLGASRAIREKLGADAPPIVAFTASATREQRSRALDAGMVAFATKPVDLDVLLQTLGEVLASRDELAGAQPGLTVADVREGIVLLDEGDPAIKDWLAERAPRLRLALPRDHHRLAQAIADFDYLEAAAILREGFLEASEHDRN</sequence>
<evidence type="ECO:0000256" key="9">
    <source>
        <dbReference type="ARBA" id="ARBA00022840"/>
    </source>
</evidence>
<keyword evidence="6 14" id="KW-0812">Transmembrane</keyword>
<evidence type="ECO:0000259" key="17">
    <source>
        <dbReference type="PROSITE" id="PS50113"/>
    </source>
</evidence>
<dbReference type="CDD" id="cd17546">
    <property type="entry name" value="REC_hyHK_CKI1_RcsC-like"/>
    <property type="match status" value="1"/>
</dbReference>
<dbReference type="EMBL" id="AUVB01000063">
    <property type="protein sequence ID" value="KGE03189.1"/>
    <property type="molecule type" value="Genomic_DNA"/>
</dbReference>
<dbReference type="Pfam" id="PF02518">
    <property type="entry name" value="HATPase_c"/>
    <property type="match status" value="1"/>
</dbReference>
<evidence type="ECO:0000256" key="3">
    <source>
        <dbReference type="ARBA" id="ARBA00012438"/>
    </source>
</evidence>
<evidence type="ECO:0000256" key="4">
    <source>
        <dbReference type="ARBA" id="ARBA00022553"/>
    </source>
</evidence>
<dbReference type="SUPFAM" id="SSF52172">
    <property type="entry name" value="CheY-like"/>
    <property type="match status" value="1"/>
</dbReference>
<dbReference type="SUPFAM" id="SSF55874">
    <property type="entry name" value="ATPase domain of HSP90 chaperone/DNA topoisomerase II/histidine kinase"/>
    <property type="match status" value="1"/>
</dbReference>
<dbReference type="InterPro" id="IPR036890">
    <property type="entry name" value="HATPase_C_sf"/>
</dbReference>
<dbReference type="SMART" id="SM00387">
    <property type="entry name" value="HATPase_c"/>
    <property type="match status" value="1"/>
</dbReference>
<keyword evidence="5" id="KW-0808">Transferase</keyword>
<dbReference type="PANTHER" id="PTHR45339:SF1">
    <property type="entry name" value="HYBRID SIGNAL TRANSDUCTION HISTIDINE KINASE J"/>
    <property type="match status" value="1"/>
</dbReference>
<dbReference type="Pfam" id="PF00072">
    <property type="entry name" value="Response_reg"/>
    <property type="match status" value="1"/>
</dbReference>
<evidence type="ECO:0000256" key="6">
    <source>
        <dbReference type="ARBA" id="ARBA00022692"/>
    </source>
</evidence>
<dbReference type="STRING" id="1265313.HRUBRA_02229"/>
<protein>
    <recommendedName>
        <fullName evidence="3">histidine kinase</fullName>
        <ecNumber evidence="3">2.7.13.3</ecNumber>
    </recommendedName>
</protein>
<dbReference type="EC" id="2.7.13.3" evidence="3"/>
<dbReference type="eggNOG" id="COG0642">
    <property type="taxonomic scope" value="Bacteria"/>
</dbReference>
<dbReference type="PROSITE" id="PS50109">
    <property type="entry name" value="HIS_KIN"/>
    <property type="match status" value="1"/>
</dbReference>
<accession>A0A095WX52</accession>
<keyword evidence="4 13" id="KW-0597">Phosphoprotein</keyword>
<dbReference type="Pfam" id="PF00512">
    <property type="entry name" value="HisKA"/>
    <property type="match status" value="1"/>
</dbReference>
<dbReference type="Gene3D" id="3.30.450.20">
    <property type="entry name" value="PAS domain"/>
    <property type="match status" value="1"/>
</dbReference>
<name>A0A095WX52_9GAMM</name>
<dbReference type="FunFam" id="1.10.287.130:FF:000004">
    <property type="entry name" value="Ethylene receptor 1"/>
    <property type="match status" value="1"/>
</dbReference>
<dbReference type="InterPro" id="IPR003661">
    <property type="entry name" value="HisK_dim/P_dom"/>
</dbReference>
<evidence type="ECO:0000259" key="16">
    <source>
        <dbReference type="PROSITE" id="PS50110"/>
    </source>
</evidence>
<dbReference type="InterPro" id="IPR001789">
    <property type="entry name" value="Sig_transdc_resp-reg_receiver"/>
</dbReference>
<dbReference type="GO" id="GO:0005524">
    <property type="term" value="F:ATP binding"/>
    <property type="evidence" value="ECO:0007669"/>
    <property type="project" value="UniProtKB-KW"/>
</dbReference>
<dbReference type="InterPro" id="IPR004358">
    <property type="entry name" value="Sig_transdc_His_kin-like_C"/>
</dbReference>
<dbReference type="HOGENOM" id="CLU_000445_114_15_6"/>
<dbReference type="PANTHER" id="PTHR45339">
    <property type="entry name" value="HYBRID SIGNAL TRANSDUCTION HISTIDINE KINASE J"/>
    <property type="match status" value="1"/>
</dbReference>
<keyword evidence="12 14" id="KW-0472">Membrane</keyword>
<dbReference type="InterPro" id="IPR035965">
    <property type="entry name" value="PAS-like_dom_sf"/>
</dbReference>
<dbReference type="SUPFAM" id="SSF47384">
    <property type="entry name" value="Homodimeric domain of signal transducing histidine kinase"/>
    <property type="match status" value="1"/>
</dbReference>
<feature type="transmembrane region" description="Helical" evidence="14">
    <location>
        <begin position="127"/>
        <end position="148"/>
    </location>
</feature>
<evidence type="ECO:0000256" key="14">
    <source>
        <dbReference type="SAM" id="Phobius"/>
    </source>
</evidence>
<dbReference type="PROSITE" id="PS50110">
    <property type="entry name" value="RESPONSE_REGULATORY"/>
    <property type="match status" value="1"/>
</dbReference>
<evidence type="ECO:0000256" key="11">
    <source>
        <dbReference type="ARBA" id="ARBA00023012"/>
    </source>
</evidence>
<dbReference type="SMART" id="SM00448">
    <property type="entry name" value="REC"/>
    <property type="match status" value="1"/>
</dbReference>
<dbReference type="Gene3D" id="1.10.287.130">
    <property type="match status" value="1"/>
</dbReference>
<evidence type="ECO:0000256" key="8">
    <source>
        <dbReference type="ARBA" id="ARBA00022777"/>
    </source>
</evidence>
<dbReference type="InterPro" id="IPR036097">
    <property type="entry name" value="HisK_dim/P_sf"/>
</dbReference>
<feature type="domain" description="PAC" evidence="17">
    <location>
        <begin position="233"/>
        <end position="286"/>
    </location>
</feature>
<dbReference type="PROSITE" id="PS50113">
    <property type="entry name" value="PAC"/>
    <property type="match status" value="1"/>
</dbReference>
<dbReference type="InterPro" id="IPR003594">
    <property type="entry name" value="HATPase_dom"/>
</dbReference>
<keyword evidence="19" id="KW-1185">Reference proteome</keyword>
<keyword evidence="11" id="KW-0902">Two-component regulatory system</keyword>
<dbReference type="Gene3D" id="3.30.565.10">
    <property type="entry name" value="Histidine kinase-like ATPase, C-terminal domain"/>
    <property type="match status" value="1"/>
</dbReference>
<dbReference type="PATRIC" id="fig|1265313.6.peg.2199"/>
<dbReference type="CDD" id="cd16922">
    <property type="entry name" value="HATPase_EvgS-ArcB-TorS-like"/>
    <property type="match status" value="1"/>
</dbReference>
<evidence type="ECO:0000256" key="2">
    <source>
        <dbReference type="ARBA" id="ARBA00004370"/>
    </source>
</evidence>
<evidence type="ECO:0000313" key="18">
    <source>
        <dbReference type="EMBL" id="KGE03189.1"/>
    </source>
</evidence>
<organism evidence="18 19">
    <name type="scientific">Pseudohaliea rubra DSM 19751</name>
    <dbReference type="NCBI Taxonomy" id="1265313"/>
    <lineage>
        <taxon>Bacteria</taxon>
        <taxon>Pseudomonadati</taxon>
        <taxon>Pseudomonadota</taxon>
        <taxon>Gammaproteobacteria</taxon>
        <taxon>Cellvibrionales</taxon>
        <taxon>Halieaceae</taxon>
        <taxon>Pseudohaliea</taxon>
    </lineage>
</organism>
<evidence type="ECO:0000256" key="12">
    <source>
        <dbReference type="ARBA" id="ARBA00023136"/>
    </source>
</evidence>
<dbReference type="OrthoDB" id="6187449at2"/>
<dbReference type="Gene3D" id="3.40.50.2300">
    <property type="match status" value="1"/>
</dbReference>
<keyword evidence="7" id="KW-0547">Nucleotide-binding</keyword>
<feature type="domain" description="Histidine kinase" evidence="15">
    <location>
        <begin position="322"/>
        <end position="543"/>
    </location>
</feature>
<dbReference type="InterPro" id="IPR000700">
    <property type="entry name" value="PAS-assoc_C"/>
</dbReference>
<comment type="catalytic activity">
    <reaction evidence="1">
        <text>ATP + protein L-histidine = ADP + protein N-phospho-L-histidine.</text>
        <dbReference type="EC" id="2.7.13.3"/>
    </reaction>
</comment>